<keyword evidence="5" id="KW-0411">Iron-sulfur</keyword>
<dbReference type="GO" id="GO:0046872">
    <property type="term" value="F:metal ion binding"/>
    <property type="evidence" value="ECO:0007669"/>
    <property type="project" value="UniProtKB-KW"/>
</dbReference>
<evidence type="ECO:0000313" key="9">
    <source>
        <dbReference type="Proteomes" id="UP001163036"/>
    </source>
</evidence>
<protein>
    <recommendedName>
        <fullName evidence="7">Radical SAM core domain-containing protein</fullName>
    </recommendedName>
</protein>
<keyword evidence="2" id="KW-0949">S-adenosyl-L-methionine</keyword>
<dbReference type="InterPro" id="IPR058240">
    <property type="entry name" value="rSAM_sf"/>
</dbReference>
<reference evidence="8" key="1">
    <citation type="submission" date="2022-05" db="EMBL/GenBank/DDBJ databases">
        <title>Megaplasmid of Vibrio parahaemolyticus.</title>
        <authorList>
            <person name="Strauch E."/>
            <person name="Borowiak M."/>
        </authorList>
    </citation>
    <scope>NUCLEOTIDE SEQUENCE</scope>
    <source>
        <strain evidence="8">16-VB00198</strain>
        <plasmid evidence="8">pVP-16-VB00198-1</plasmid>
    </source>
</reference>
<geneLocation type="plasmid" evidence="8 9">
    <name>pVP-16-VB00198-1</name>
</geneLocation>
<name>A0AA46Z8M1_VIBPH</name>
<dbReference type="InterPro" id="IPR013785">
    <property type="entry name" value="Aldolase_TIM"/>
</dbReference>
<dbReference type="PANTHER" id="PTHR43273">
    <property type="entry name" value="ANAEROBIC SULFATASE-MATURATING ENZYME HOMOLOG ASLB-RELATED"/>
    <property type="match status" value="1"/>
</dbReference>
<keyword evidence="8" id="KW-0614">Plasmid</keyword>
<evidence type="ECO:0000256" key="2">
    <source>
        <dbReference type="ARBA" id="ARBA00022691"/>
    </source>
</evidence>
<keyword evidence="3" id="KW-0479">Metal-binding</keyword>
<evidence type="ECO:0000256" key="5">
    <source>
        <dbReference type="ARBA" id="ARBA00023014"/>
    </source>
</evidence>
<dbReference type="RefSeq" id="WP_258637653.1">
    <property type="nucleotide sequence ID" value="NZ_CP062152.1"/>
</dbReference>
<accession>A0AA46Z8M1</accession>
<organism evidence="8 9">
    <name type="scientific">Vibrio parahaemolyticus</name>
    <dbReference type="NCBI Taxonomy" id="670"/>
    <lineage>
        <taxon>Bacteria</taxon>
        <taxon>Pseudomonadati</taxon>
        <taxon>Pseudomonadota</taxon>
        <taxon>Gammaproteobacteria</taxon>
        <taxon>Vibrionales</taxon>
        <taxon>Vibrionaceae</taxon>
        <taxon>Vibrio</taxon>
    </lineage>
</organism>
<comment type="similarity">
    <text evidence="6">Belongs to the radical SAM superfamily. Anaerobic sulfatase-maturating enzyme family.</text>
</comment>
<dbReference type="SUPFAM" id="SSF102114">
    <property type="entry name" value="Radical SAM enzymes"/>
    <property type="match status" value="1"/>
</dbReference>
<evidence type="ECO:0000256" key="1">
    <source>
        <dbReference type="ARBA" id="ARBA00001966"/>
    </source>
</evidence>
<comment type="cofactor">
    <cofactor evidence="1">
        <name>[4Fe-4S] cluster</name>
        <dbReference type="ChEBI" id="CHEBI:49883"/>
    </cofactor>
</comment>
<evidence type="ECO:0000313" key="8">
    <source>
        <dbReference type="EMBL" id="UYV29529.1"/>
    </source>
</evidence>
<feature type="domain" description="Radical SAM core" evidence="7">
    <location>
        <begin position="38"/>
        <end position="269"/>
    </location>
</feature>
<dbReference type="GO" id="GO:0051536">
    <property type="term" value="F:iron-sulfur cluster binding"/>
    <property type="evidence" value="ECO:0007669"/>
    <property type="project" value="UniProtKB-KW"/>
</dbReference>
<dbReference type="InterPro" id="IPR007197">
    <property type="entry name" value="rSAM"/>
</dbReference>
<dbReference type="GO" id="GO:0016491">
    <property type="term" value="F:oxidoreductase activity"/>
    <property type="evidence" value="ECO:0007669"/>
    <property type="project" value="InterPro"/>
</dbReference>
<evidence type="ECO:0000259" key="7">
    <source>
        <dbReference type="PROSITE" id="PS51918"/>
    </source>
</evidence>
<dbReference type="PROSITE" id="PS51918">
    <property type="entry name" value="RADICAL_SAM"/>
    <property type="match status" value="1"/>
</dbReference>
<proteinExistence type="inferred from homology"/>
<dbReference type="PANTHER" id="PTHR43273:SF3">
    <property type="entry name" value="ANAEROBIC SULFATASE-MATURATING ENZYME HOMOLOG ASLB-RELATED"/>
    <property type="match status" value="1"/>
</dbReference>
<dbReference type="InterPro" id="IPR023867">
    <property type="entry name" value="Sulphatase_maturase_rSAM"/>
</dbReference>
<evidence type="ECO:0000256" key="6">
    <source>
        <dbReference type="ARBA" id="ARBA00023601"/>
    </source>
</evidence>
<evidence type="ECO:0000256" key="4">
    <source>
        <dbReference type="ARBA" id="ARBA00023004"/>
    </source>
</evidence>
<dbReference type="SFLD" id="SFLDS00029">
    <property type="entry name" value="Radical_SAM"/>
    <property type="match status" value="1"/>
</dbReference>
<dbReference type="EMBL" id="CP097357">
    <property type="protein sequence ID" value="UYV29529.1"/>
    <property type="molecule type" value="Genomic_DNA"/>
</dbReference>
<dbReference type="CDD" id="cd21109">
    <property type="entry name" value="SPASM"/>
    <property type="match status" value="1"/>
</dbReference>
<evidence type="ECO:0000256" key="3">
    <source>
        <dbReference type="ARBA" id="ARBA00022723"/>
    </source>
</evidence>
<keyword evidence="4" id="KW-0408">Iron</keyword>
<dbReference type="SFLD" id="SFLDG01067">
    <property type="entry name" value="SPASM/twitch_domain_containing"/>
    <property type="match status" value="1"/>
</dbReference>
<dbReference type="AlphaFoldDB" id="A0AA46Z8M1"/>
<dbReference type="Gene3D" id="3.20.20.70">
    <property type="entry name" value="Aldolase class I"/>
    <property type="match status" value="1"/>
</dbReference>
<gene>
    <name evidence="8" type="ORF">M5598_26505</name>
</gene>
<sequence>MSNVNFTTKKVVIPSPKRDYDCYKMPDGFDANTQNNIESGYFVFTMMPSLRCELNCPHCYLSTDERRNSPVMSLEQLQEVMDKVYDYYADKTDVPVKFLSFYWYGGEPTQMGIDYMISAFKLIEERFTEKDGYHIRHTLLTSLIAVQEYWFEFFEKWCGGYFQTSFDGLMRGKRYMRDWERKVKLARSRGISVGTITVVNNKILEDTPKGVLDYLVELGISEASFLPMMRNEQNEAHHYGKYAPSMDQYSEFMIEFMEYWYELKEKGVNVPAIGQSQYIMSRANTDKNGNIAGQTMFLMPNGDFTLPDYRDGYTEYMQPFGNIFESDFETVLSSKDRRKYLRRQYFANKNTECIDCDRRHQCIMEFWKENKKDDDCFGAKKYVDWLVDRESRIPVVSLSNGVMC</sequence>
<dbReference type="Proteomes" id="UP001163036">
    <property type="component" value="Plasmid pVP-16-VB00198-1"/>
</dbReference>